<dbReference type="EMBL" id="JBBBZM010000162">
    <property type="protein sequence ID" value="KAL0632560.1"/>
    <property type="molecule type" value="Genomic_DNA"/>
</dbReference>
<dbReference type="PANTHER" id="PTHR47972">
    <property type="entry name" value="KINESIN-LIKE PROTEIN KLP-3"/>
    <property type="match status" value="1"/>
</dbReference>
<organism evidence="11 12">
    <name type="scientific">Discina gigas</name>
    <dbReference type="NCBI Taxonomy" id="1032678"/>
    <lineage>
        <taxon>Eukaryota</taxon>
        <taxon>Fungi</taxon>
        <taxon>Dikarya</taxon>
        <taxon>Ascomycota</taxon>
        <taxon>Pezizomycotina</taxon>
        <taxon>Pezizomycetes</taxon>
        <taxon>Pezizales</taxon>
        <taxon>Discinaceae</taxon>
        <taxon>Discina</taxon>
    </lineage>
</organism>
<keyword evidence="4 6" id="KW-0067">ATP-binding</keyword>
<reference evidence="11 12" key="1">
    <citation type="submission" date="2024-02" db="EMBL/GenBank/DDBJ databases">
        <title>Discinaceae phylogenomics.</title>
        <authorList>
            <person name="Dirks A.C."/>
            <person name="James T.Y."/>
        </authorList>
    </citation>
    <scope>NUCLEOTIDE SEQUENCE [LARGE SCALE GENOMIC DNA]</scope>
    <source>
        <strain evidence="11 12">ACD0624</strain>
    </source>
</reference>
<feature type="binding site" evidence="6">
    <location>
        <begin position="519"/>
        <end position="526"/>
    </location>
    <ligand>
        <name>ATP</name>
        <dbReference type="ChEBI" id="CHEBI:30616"/>
    </ligand>
</feature>
<dbReference type="PROSITE" id="PS50067">
    <property type="entry name" value="KINESIN_MOTOR_2"/>
    <property type="match status" value="1"/>
</dbReference>
<feature type="compositionally biased region" description="Low complexity" evidence="9">
    <location>
        <begin position="57"/>
        <end position="66"/>
    </location>
</feature>
<keyword evidence="8" id="KW-0175">Coiled coil</keyword>
<evidence type="ECO:0000313" key="12">
    <source>
        <dbReference type="Proteomes" id="UP001447188"/>
    </source>
</evidence>
<dbReference type="SMART" id="SM00129">
    <property type="entry name" value="KISc"/>
    <property type="match status" value="1"/>
</dbReference>
<evidence type="ECO:0000256" key="9">
    <source>
        <dbReference type="SAM" id="MobiDB-lite"/>
    </source>
</evidence>
<feature type="domain" description="Kinesin motor" evidence="10">
    <location>
        <begin position="427"/>
        <end position="761"/>
    </location>
</feature>
<dbReference type="SUPFAM" id="SSF52540">
    <property type="entry name" value="P-loop containing nucleoside triphosphate hydrolases"/>
    <property type="match status" value="1"/>
</dbReference>
<evidence type="ECO:0000256" key="3">
    <source>
        <dbReference type="ARBA" id="ARBA00022741"/>
    </source>
</evidence>
<evidence type="ECO:0000256" key="8">
    <source>
        <dbReference type="SAM" id="Coils"/>
    </source>
</evidence>
<keyword evidence="12" id="KW-1185">Reference proteome</keyword>
<dbReference type="CDD" id="cd01366">
    <property type="entry name" value="KISc_C_terminal"/>
    <property type="match status" value="1"/>
</dbReference>
<accession>A0ABR3G9Y2</accession>
<dbReference type="InterPro" id="IPR001752">
    <property type="entry name" value="Kinesin_motor_dom"/>
</dbReference>
<gene>
    <name evidence="11" type="primary">KAR3</name>
    <name evidence="11" type="ORF">Q9L58_008537</name>
</gene>
<feature type="coiled-coil region" evidence="8">
    <location>
        <begin position="390"/>
        <end position="427"/>
    </location>
</feature>
<proteinExistence type="inferred from homology"/>
<feature type="compositionally biased region" description="Low complexity" evidence="9">
    <location>
        <begin position="92"/>
        <end position="105"/>
    </location>
</feature>
<comment type="caution">
    <text evidence="11">The sequence shown here is derived from an EMBL/GenBank/DDBJ whole genome shotgun (WGS) entry which is preliminary data.</text>
</comment>
<dbReference type="Proteomes" id="UP001447188">
    <property type="component" value="Unassembled WGS sequence"/>
</dbReference>
<dbReference type="PRINTS" id="PR00380">
    <property type="entry name" value="KINESINHEAVY"/>
</dbReference>
<keyword evidence="5 6" id="KW-0505">Motor protein</keyword>
<dbReference type="InterPro" id="IPR027417">
    <property type="entry name" value="P-loop_NTPase"/>
</dbReference>
<comment type="similarity">
    <text evidence="1">Belongs to the TRAFAC class myosin-kinesin ATPase superfamily. Kinesin family. KIN-14 subfamily.</text>
</comment>
<keyword evidence="3 6" id="KW-0547">Nucleotide-binding</keyword>
<dbReference type="PROSITE" id="PS00411">
    <property type="entry name" value="KINESIN_MOTOR_1"/>
    <property type="match status" value="1"/>
</dbReference>
<sequence>MISGGVGKRATLVERGGNPPAVKSAGPQARNAVVHGRSASSQIGGKSTAGGFSKSTGSRPNSSLGLSRGGGPPPQVKRPISAQSDRQEREGTTSAGSGGSEVVSTMSKRKGKPQRESFNLRWHCVNGNFLAWDLKGRLEDTENAIDMMRSMMVQERTESNNIKEQLEDHKLKGRNDSLFVPTPLPACVEVLQLGGVAYQLETMRVTLETKYTQSQFELDVCQRKASELERLLDDERRERRQERDDALRRLRDETDDIRRKLRDEVEAHIKSNREAMETLARKARNELEDERSTRQREVQELKTQAAMEIQKLESEMGGSTREIRGLRSELEATMSELERERALTSNLRGNLSEQSSVALTLESSSRALRARVELLESDGQSQAQVFLDLEERLRQALEDTTIAKEKLRAEESLRRKLHNQVQELKGNIRVFCRVRPTLPAEADGGAEMRFPDTDKEGKDIEIVGAAEKSALGNVTTKAYPFSFDKVFGPSAQNGHVFEEISQLVQSALDGYNVCIFCYGQTGSGKTYTMSSPDGMIPKAVHQIYQTASELKEKGWEYTMEGSFVEVYNENINDLLGQADDFDKKKHEIRHDPKECKTTITDINTVVLDNPSRVEAILSRASKTRSVAATKANERSSRSHSVFILKMIGFNSVTGERSEGTLNLVDLAGSERLSHSGATGERLKETQNINRSLSCLGDVIAALGNGKEGAHIPYRNSKLTYLLQYSLGGNSKCLMFVMVSPMQAHLSETLTSLKFATKVNNTSIGTAKRQKVSL</sequence>
<dbReference type="InterPro" id="IPR027640">
    <property type="entry name" value="Kinesin-like_fam"/>
</dbReference>
<dbReference type="Gene3D" id="3.40.850.10">
    <property type="entry name" value="Kinesin motor domain"/>
    <property type="match status" value="1"/>
</dbReference>
<evidence type="ECO:0000256" key="4">
    <source>
        <dbReference type="ARBA" id="ARBA00022840"/>
    </source>
</evidence>
<evidence type="ECO:0000256" key="5">
    <source>
        <dbReference type="ARBA" id="ARBA00023175"/>
    </source>
</evidence>
<evidence type="ECO:0000313" key="11">
    <source>
        <dbReference type="EMBL" id="KAL0632560.1"/>
    </source>
</evidence>
<evidence type="ECO:0000256" key="7">
    <source>
        <dbReference type="RuleBase" id="RU000394"/>
    </source>
</evidence>
<keyword evidence="2 7" id="KW-0493">Microtubule</keyword>
<protein>
    <recommendedName>
        <fullName evidence="7">Kinesin-like protein</fullName>
    </recommendedName>
</protein>
<feature type="coiled-coil region" evidence="8">
    <location>
        <begin position="218"/>
        <end position="347"/>
    </location>
</feature>
<dbReference type="InterPro" id="IPR019821">
    <property type="entry name" value="Kinesin_motor_CS"/>
</dbReference>
<evidence type="ECO:0000259" key="10">
    <source>
        <dbReference type="PROSITE" id="PS50067"/>
    </source>
</evidence>
<evidence type="ECO:0000256" key="2">
    <source>
        <dbReference type="ARBA" id="ARBA00022701"/>
    </source>
</evidence>
<feature type="region of interest" description="Disordered" evidence="9">
    <location>
        <begin position="1"/>
        <end position="115"/>
    </location>
</feature>
<dbReference type="Pfam" id="PF00225">
    <property type="entry name" value="Kinesin"/>
    <property type="match status" value="1"/>
</dbReference>
<dbReference type="InterPro" id="IPR036961">
    <property type="entry name" value="Kinesin_motor_dom_sf"/>
</dbReference>
<dbReference type="PANTHER" id="PTHR47972:SF45">
    <property type="entry name" value="PROTEIN CLARET SEGREGATIONAL"/>
    <property type="match status" value="1"/>
</dbReference>
<evidence type="ECO:0000256" key="6">
    <source>
        <dbReference type="PROSITE-ProRule" id="PRU00283"/>
    </source>
</evidence>
<evidence type="ECO:0000256" key="1">
    <source>
        <dbReference type="ARBA" id="ARBA00010899"/>
    </source>
</evidence>
<name>A0ABR3G9Y2_9PEZI</name>